<dbReference type="Proteomes" id="UP001589585">
    <property type="component" value="Unassembled WGS sequence"/>
</dbReference>
<protein>
    <submittedName>
        <fullName evidence="2">DUF6515 family protein</fullName>
    </submittedName>
</protein>
<dbReference type="Pfam" id="PF20125">
    <property type="entry name" value="DUF6515"/>
    <property type="match status" value="1"/>
</dbReference>
<dbReference type="RefSeq" id="WP_379862033.1">
    <property type="nucleotide sequence ID" value="NZ_JBHMFC010000095.1"/>
</dbReference>
<reference evidence="2 3" key="1">
    <citation type="submission" date="2024-09" db="EMBL/GenBank/DDBJ databases">
        <authorList>
            <person name="Sun Q."/>
            <person name="Mori K."/>
        </authorList>
    </citation>
    <scope>NUCLEOTIDE SEQUENCE [LARGE SCALE GENOMIC DNA]</scope>
    <source>
        <strain evidence="2 3">CECT 8622</strain>
    </source>
</reference>
<dbReference type="InterPro" id="IPR045398">
    <property type="entry name" value="DUF6515"/>
</dbReference>
<accession>A0ABV5FEJ4</accession>
<evidence type="ECO:0000313" key="3">
    <source>
        <dbReference type="Proteomes" id="UP001589585"/>
    </source>
</evidence>
<proteinExistence type="predicted"/>
<evidence type="ECO:0000313" key="2">
    <source>
        <dbReference type="EMBL" id="MFB9057779.1"/>
    </source>
</evidence>
<evidence type="ECO:0000256" key="1">
    <source>
        <dbReference type="SAM" id="SignalP"/>
    </source>
</evidence>
<dbReference type="EMBL" id="JBHMFC010000095">
    <property type="protein sequence ID" value="MFB9057779.1"/>
    <property type="molecule type" value="Genomic_DNA"/>
</dbReference>
<feature type="chain" id="PRO_5047498671" evidence="1">
    <location>
        <begin position="23"/>
        <end position="193"/>
    </location>
</feature>
<sequence>MKTRIKTYVLSSFVMMVFMAEATGQTRRSTTTVTTTVSKNTVNRRIPSTKVTYKTPKRKVVSVRTLPNRTVVKQNGQNYYYANNKYYTQSRGRYIVIAPKVGFRVAVLPTHYRRIIHHTNTYYNAQGIFYIQVNNGYEVVDPEVGTIVYELPADYEKVVIDGQSYYEYANILYEKIQVDGTRAYEVVGIIDME</sequence>
<comment type="caution">
    <text evidence="2">The sequence shown here is derived from an EMBL/GenBank/DDBJ whole genome shotgun (WGS) entry which is preliminary data.</text>
</comment>
<feature type="signal peptide" evidence="1">
    <location>
        <begin position="1"/>
        <end position="22"/>
    </location>
</feature>
<organism evidence="2 3">
    <name type="scientific">Mariniflexile ostreae</name>
    <dbReference type="NCBI Taxonomy" id="1520892"/>
    <lineage>
        <taxon>Bacteria</taxon>
        <taxon>Pseudomonadati</taxon>
        <taxon>Bacteroidota</taxon>
        <taxon>Flavobacteriia</taxon>
        <taxon>Flavobacteriales</taxon>
        <taxon>Flavobacteriaceae</taxon>
        <taxon>Mariniflexile</taxon>
    </lineage>
</organism>
<gene>
    <name evidence="2" type="ORF">ACFFU9_13615</name>
</gene>
<name>A0ABV5FEJ4_9FLAO</name>
<keyword evidence="3" id="KW-1185">Reference proteome</keyword>
<keyword evidence="1" id="KW-0732">Signal</keyword>